<comment type="caution">
    <text evidence="1">The sequence shown here is derived from an EMBL/GenBank/DDBJ whole genome shotgun (WGS) entry which is preliminary data.</text>
</comment>
<sequence>MPETPEATVPSLEPHLNAAATGNVALIEWRTTRIALTDADQLRTALAALCPSPVEVVRENGSWSVTVRSLPIAVEATDIDTAITAALTALRTQTHEHRPHNYGEWVLRQLIHLSDDTQLREWAITGACIHLY</sequence>
<accession>A0A7K0CYS6</accession>
<organism evidence="1 2">
    <name type="scientific">Nocardia macrotermitis</name>
    <dbReference type="NCBI Taxonomy" id="2585198"/>
    <lineage>
        <taxon>Bacteria</taxon>
        <taxon>Bacillati</taxon>
        <taxon>Actinomycetota</taxon>
        <taxon>Actinomycetes</taxon>
        <taxon>Mycobacteriales</taxon>
        <taxon>Nocardiaceae</taxon>
        <taxon>Nocardia</taxon>
    </lineage>
</organism>
<evidence type="ECO:0000313" key="1">
    <source>
        <dbReference type="EMBL" id="MQY18102.1"/>
    </source>
</evidence>
<dbReference type="Proteomes" id="UP000438448">
    <property type="component" value="Unassembled WGS sequence"/>
</dbReference>
<reference evidence="1 2" key="1">
    <citation type="submission" date="2019-10" db="EMBL/GenBank/DDBJ databases">
        <title>Nocardia macrotermitis sp. nov. and Nocardia aurantia sp. nov., isolated from the gut of fungus growing-termite Macrotermes natalensis.</title>
        <authorList>
            <person name="Benndorf R."/>
            <person name="Schwitalla J."/>
            <person name="Martin K."/>
            <person name="De Beer W."/>
            <person name="Kaster A.-K."/>
            <person name="Vollmers J."/>
            <person name="Poulsen M."/>
            <person name="Beemelmanns C."/>
        </authorList>
    </citation>
    <scope>NUCLEOTIDE SEQUENCE [LARGE SCALE GENOMIC DNA]</scope>
    <source>
        <strain evidence="1 2">RB20</strain>
    </source>
</reference>
<dbReference type="RefSeq" id="WP_153408143.1">
    <property type="nucleotide sequence ID" value="NZ_WEGK01000002.1"/>
</dbReference>
<proteinExistence type="predicted"/>
<name>A0A7K0CYS6_9NOCA</name>
<keyword evidence="2" id="KW-1185">Reference proteome</keyword>
<evidence type="ECO:0000313" key="2">
    <source>
        <dbReference type="Proteomes" id="UP000438448"/>
    </source>
</evidence>
<dbReference type="AlphaFoldDB" id="A0A7K0CYS6"/>
<protein>
    <submittedName>
        <fullName evidence="1">Uncharacterized protein</fullName>
    </submittedName>
</protein>
<dbReference type="EMBL" id="WEGK01000002">
    <property type="protein sequence ID" value="MQY18102.1"/>
    <property type="molecule type" value="Genomic_DNA"/>
</dbReference>
<gene>
    <name evidence="1" type="ORF">NRB20_11710</name>
</gene>